<dbReference type="EMBL" id="JMIY01000002">
    <property type="protein sequence ID" value="KCZ72736.1"/>
    <property type="molecule type" value="Genomic_DNA"/>
</dbReference>
<dbReference type="PANTHER" id="PTHR11449">
    <property type="entry name" value="RIBOSOMAL PROTEIN L30"/>
    <property type="match status" value="1"/>
</dbReference>
<evidence type="ECO:0000256" key="1">
    <source>
        <dbReference type="ARBA" id="ARBA00022980"/>
    </source>
</evidence>
<dbReference type="Proteomes" id="UP000027153">
    <property type="component" value="Unassembled WGS sequence"/>
</dbReference>
<keyword evidence="5" id="KW-1185">Reference proteome</keyword>
<accession>A0A062V0R0</accession>
<evidence type="ECO:0000256" key="2">
    <source>
        <dbReference type="ARBA" id="ARBA00023274"/>
    </source>
</evidence>
<evidence type="ECO:0000313" key="4">
    <source>
        <dbReference type="EMBL" id="KCZ72736.1"/>
    </source>
</evidence>
<dbReference type="Gene3D" id="3.30.1330.30">
    <property type="match status" value="1"/>
</dbReference>
<keyword evidence="1 4" id="KW-0689">Ribosomal protein</keyword>
<protein>
    <submittedName>
        <fullName evidence="4">Ribosomal protein L30E</fullName>
    </submittedName>
</protein>
<proteinExistence type="predicted"/>
<dbReference type="GO" id="GO:0003723">
    <property type="term" value="F:RNA binding"/>
    <property type="evidence" value="ECO:0007669"/>
    <property type="project" value="InterPro"/>
</dbReference>
<dbReference type="OrthoDB" id="10759at2157"/>
<reference evidence="4 5" key="1">
    <citation type="journal article" date="2013" name="Nature">
        <title>Anaerobic oxidation of methane coupled to nitrate reduction in a novel archaeal lineage.</title>
        <authorList>
            <person name="Haroon M.F."/>
            <person name="Hu S."/>
            <person name="Shi Y."/>
            <person name="Imelfort M."/>
            <person name="Keller J."/>
            <person name="Hugenholtz P."/>
            <person name="Yuan Z."/>
            <person name="Tyson G.W."/>
        </authorList>
    </citation>
    <scope>NUCLEOTIDE SEQUENCE [LARGE SCALE GENOMIC DNA]</scope>
    <source>
        <strain evidence="4 5">ANME-2d</strain>
    </source>
</reference>
<feature type="domain" description="Ribosomal protein eL8/eL30/eS12/Gadd45" evidence="3">
    <location>
        <begin position="4"/>
        <end position="90"/>
    </location>
</feature>
<evidence type="ECO:0000313" key="5">
    <source>
        <dbReference type="Proteomes" id="UP000027153"/>
    </source>
</evidence>
<name>A0A062V0R0_9EURY</name>
<dbReference type="NCBIfam" id="NF002172">
    <property type="entry name" value="PRK01018.1"/>
    <property type="match status" value="1"/>
</dbReference>
<dbReference type="SUPFAM" id="SSF55315">
    <property type="entry name" value="L30e-like"/>
    <property type="match status" value="1"/>
</dbReference>
<sequence length="97" mass="10116">METDITKVLRSTLSTGKVLIGTKQTLNAVKNGKAQAVIVSSNCLEQTLKELRGITVIKYPGSGVDLGAACAKPFPITALAVLDPGESEILSLGSMNE</sequence>
<gene>
    <name evidence="4" type="ORF">ANME2D_01169</name>
</gene>
<dbReference type="Pfam" id="PF01248">
    <property type="entry name" value="Ribosomal_L7Ae"/>
    <property type="match status" value="1"/>
</dbReference>
<comment type="caution">
    <text evidence="4">The sequence shown here is derived from an EMBL/GenBank/DDBJ whole genome shotgun (WGS) entry which is preliminary data.</text>
</comment>
<dbReference type="GO" id="GO:0005840">
    <property type="term" value="C:ribosome"/>
    <property type="evidence" value="ECO:0007669"/>
    <property type="project" value="UniProtKB-KW"/>
</dbReference>
<keyword evidence="2" id="KW-0687">Ribonucleoprotein</keyword>
<dbReference type="AlphaFoldDB" id="A0A062V0R0"/>
<dbReference type="GO" id="GO:1990904">
    <property type="term" value="C:ribonucleoprotein complex"/>
    <property type="evidence" value="ECO:0007669"/>
    <property type="project" value="UniProtKB-KW"/>
</dbReference>
<dbReference type="RefSeq" id="WP_048089718.1">
    <property type="nucleotide sequence ID" value="NZ_JMIY01000002.1"/>
</dbReference>
<dbReference type="InterPro" id="IPR004038">
    <property type="entry name" value="Ribosomal_eL8/eL30/eS12/Gad45"/>
</dbReference>
<dbReference type="InterPro" id="IPR029064">
    <property type="entry name" value="Ribosomal_eL30-like_sf"/>
</dbReference>
<organism evidence="4 5">
    <name type="scientific">Candidatus Methanoperedens nitratireducens</name>
    <dbReference type="NCBI Taxonomy" id="1392998"/>
    <lineage>
        <taxon>Archaea</taxon>
        <taxon>Methanobacteriati</taxon>
        <taxon>Methanobacteriota</taxon>
        <taxon>Stenosarchaea group</taxon>
        <taxon>Methanomicrobia</taxon>
        <taxon>Methanosarcinales</taxon>
        <taxon>ANME-2 cluster</taxon>
        <taxon>Candidatus Methanoperedentaceae</taxon>
        <taxon>Candidatus Methanoperedens</taxon>
    </lineage>
</organism>
<evidence type="ECO:0000259" key="3">
    <source>
        <dbReference type="Pfam" id="PF01248"/>
    </source>
</evidence>
<dbReference type="InterPro" id="IPR039109">
    <property type="entry name" value="Ribosomal_eL30-like"/>
</dbReference>